<proteinExistence type="predicted"/>
<keyword evidence="1" id="KW-0175">Coiled coil</keyword>
<comment type="caution">
    <text evidence="3">The sequence shown here is derived from an EMBL/GenBank/DDBJ whole genome shotgun (WGS) entry which is preliminary data.</text>
</comment>
<protein>
    <submittedName>
        <fullName evidence="3">MAR-binding filament-like protein 1</fullName>
    </submittedName>
</protein>
<evidence type="ECO:0000313" key="4">
    <source>
        <dbReference type="Proteomes" id="UP001412067"/>
    </source>
</evidence>
<feature type="region of interest" description="Disordered" evidence="2">
    <location>
        <begin position="120"/>
        <end position="162"/>
    </location>
</feature>
<dbReference type="Proteomes" id="UP001412067">
    <property type="component" value="Unassembled WGS sequence"/>
</dbReference>
<feature type="coiled-coil region" evidence="1">
    <location>
        <begin position="435"/>
        <end position="504"/>
    </location>
</feature>
<feature type="coiled-coil region" evidence="1">
    <location>
        <begin position="537"/>
        <end position="669"/>
    </location>
</feature>
<evidence type="ECO:0000256" key="1">
    <source>
        <dbReference type="SAM" id="Coils"/>
    </source>
</evidence>
<reference evidence="3 4" key="1">
    <citation type="journal article" date="2022" name="Nat. Plants">
        <title>Genomes of leafy and leafless Platanthera orchids illuminate the evolution of mycoheterotrophy.</title>
        <authorList>
            <person name="Li M.H."/>
            <person name="Liu K.W."/>
            <person name="Li Z."/>
            <person name="Lu H.C."/>
            <person name="Ye Q.L."/>
            <person name="Zhang D."/>
            <person name="Wang J.Y."/>
            <person name="Li Y.F."/>
            <person name="Zhong Z.M."/>
            <person name="Liu X."/>
            <person name="Yu X."/>
            <person name="Liu D.K."/>
            <person name="Tu X.D."/>
            <person name="Liu B."/>
            <person name="Hao Y."/>
            <person name="Liao X.Y."/>
            <person name="Jiang Y.T."/>
            <person name="Sun W.H."/>
            <person name="Chen J."/>
            <person name="Chen Y.Q."/>
            <person name="Ai Y."/>
            <person name="Zhai J.W."/>
            <person name="Wu S.S."/>
            <person name="Zhou Z."/>
            <person name="Hsiao Y.Y."/>
            <person name="Wu W.L."/>
            <person name="Chen Y.Y."/>
            <person name="Lin Y.F."/>
            <person name="Hsu J.L."/>
            <person name="Li C.Y."/>
            <person name="Wang Z.W."/>
            <person name="Zhao X."/>
            <person name="Zhong W.Y."/>
            <person name="Ma X.K."/>
            <person name="Ma L."/>
            <person name="Huang J."/>
            <person name="Chen G.Z."/>
            <person name="Huang M.Z."/>
            <person name="Huang L."/>
            <person name="Peng D.H."/>
            <person name="Luo Y.B."/>
            <person name="Zou S.Q."/>
            <person name="Chen S.P."/>
            <person name="Lan S."/>
            <person name="Tsai W.C."/>
            <person name="Van de Peer Y."/>
            <person name="Liu Z.J."/>
        </authorList>
    </citation>
    <scope>NUCLEOTIDE SEQUENCE [LARGE SCALE GENOMIC DNA]</scope>
    <source>
        <strain evidence="3">Lor288</strain>
    </source>
</reference>
<dbReference type="PANTHER" id="PTHR23159">
    <property type="entry name" value="CENTROSOMAL PROTEIN 2"/>
    <property type="match status" value="1"/>
</dbReference>
<keyword evidence="4" id="KW-1185">Reference proteome</keyword>
<dbReference type="EMBL" id="JBBWWR010000020">
    <property type="protein sequence ID" value="KAK8939877.1"/>
    <property type="molecule type" value="Genomic_DNA"/>
</dbReference>
<gene>
    <name evidence="3" type="primary">MFP1</name>
    <name evidence="3" type="ORF">KSP40_PGU006732</name>
</gene>
<sequence length="782" mass="88510">MGSMGCSSFFQSALRQSWPSSTYYSPPSVPSHQKSARRRRASAIVSSGRAADEWRPFNRRAVLFVGVSVFPFLQFREVFADEPEEEKMATDTLKSRESESKKFDIEASDTRVLGEVRVQEGSGSELEIETQGPGAAEHDFEAQPPKINEPEISSPQPKQSYGEVVENTSGNLFVSLVNGIGIIGSGVLGALYAASQGEKKALESTVDSMKTQVKNQEIAATLLKDSFEARLSSEHEEHQRQLGRLKNEEASLSSQLYSAKDAVVAFGREMQDEKKLVEELIAQRQQLECSFTQSMEDKKSLEAVLNEEADKVTNLEDKLSILSLEIKEKEKNAQNLKSLLSECRSECKNLSSIIEQVREDLAAANSSIEQLKEDNFKARDESSSKGSIIDDLHAKIKSLSEEKDDSTRKFYDIMKDYDELISYSESSAILNSELQAKKDEQLRQLEENFKLASSEISCNRITIFELTRERDYLNDFLVKEKDEINRLTNELQSVRELLSSSRAEISHISKELVETKTGYEEAMSKILKMQKYYDQEIQSLNINLEEAKATLKIISDELESANADRRSTEDSLVSASVELKTVIEERESLKKELVDTYKRLETTANQLKEERTIVSHLNKELDDLHKQNLKDSQSQKNLEADLDEATRSLDEMNRSALLLSRELENTNSRSSSLEVEKEILYKSLIEQKTLTKEAHENIDDAKNFITKLGSERERLEKRSKRFEEELAAAKGEILRLRRNIRSGQESMTEIHPESIEVPAGTPFSVKKNPARRKKRSPGTDNS</sequence>
<organism evidence="3 4">
    <name type="scientific">Platanthera guangdongensis</name>
    <dbReference type="NCBI Taxonomy" id="2320717"/>
    <lineage>
        <taxon>Eukaryota</taxon>
        <taxon>Viridiplantae</taxon>
        <taxon>Streptophyta</taxon>
        <taxon>Embryophyta</taxon>
        <taxon>Tracheophyta</taxon>
        <taxon>Spermatophyta</taxon>
        <taxon>Magnoliopsida</taxon>
        <taxon>Liliopsida</taxon>
        <taxon>Asparagales</taxon>
        <taxon>Orchidaceae</taxon>
        <taxon>Orchidoideae</taxon>
        <taxon>Orchideae</taxon>
        <taxon>Orchidinae</taxon>
        <taxon>Platanthera</taxon>
    </lineage>
</organism>
<accession>A0ABR2LFW7</accession>
<feature type="coiled-coil region" evidence="1">
    <location>
        <begin position="199"/>
        <end position="409"/>
    </location>
</feature>
<dbReference type="PANTHER" id="PTHR23159:SF31">
    <property type="entry name" value="CENTROSOME-ASSOCIATED PROTEIN CEP250 ISOFORM X1"/>
    <property type="match status" value="1"/>
</dbReference>
<feature type="coiled-coil region" evidence="1">
    <location>
        <begin position="698"/>
        <end position="739"/>
    </location>
</feature>
<dbReference type="SUPFAM" id="SSF57997">
    <property type="entry name" value="Tropomyosin"/>
    <property type="match status" value="1"/>
</dbReference>
<evidence type="ECO:0000256" key="2">
    <source>
        <dbReference type="SAM" id="MobiDB-lite"/>
    </source>
</evidence>
<feature type="region of interest" description="Disordered" evidence="2">
    <location>
        <begin position="744"/>
        <end position="782"/>
    </location>
</feature>
<name>A0ABR2LFW7_9ASPA</name>
<evidence type="ECO:0000313" key="3">
    <source>
        <dbReference type="EMBL" id="KAK8939877.1"/>
    </source>
</evidence>